<dbReference type="GO" id="GO:0003700">
    <property type="term" value="F:DNA-binding transcription factor activity"/>
    <property type="evidence" value="ECO:0007669"/>
    <property type="project" value="InterPro"/>
</dbReference>
<dbReference type="PRINTS" id="PR00039">
    <property type="entry name" value="HTHLYSR"/>
</dbReference>
<dbReference type="InterPro" id="IPR000847">
    <property type="entry name" value="LysR_HTH_N"/>
</dbReference>
<keyword evidence="4" id="KW-0804">Transcription</keyword>
<evidence type="ECO:0000256" key="2">
    <source>
        <dbReference type="ARBA" id="ARBA00023015"/>
    </source>
</evidence>
<dbReference type="Gene3D" id="3.40.190.10">
    <property type="entry name" value="Periplasmic binding protein-like II"/>
    <property type="match status" value="2"/>
</dbReference>
<feature type="domain" description="HTH lysR-type" evidence="5">
    <location>
        <begin position="2"/>
        <end position="59"/>
    </location>
</feature>
<proteinExistence type="inferred from homology"/>
<sequence>MLDVRRLEALLAVARTGSVSRAAEELHYGQPTVSHHLRRLEAETGAVLLQRVGRGVRLTAEGRRLADRAEELLGLLQRAETELADATTLRHGRVRLAAFPSATATLVPRLLAALADEAPGLVLELTEAEPPEGIAMLRTGEADLALAFSYPDREEDPQLTVTELLDDPLFLVTDAARAPEGALRDLGAYAAARWVTGCERCRSELLVLCEAAGFEPDVVFATDDYVAVQAMVAAGLGVSLLPGLALRAHRHPGVVVTPVPDAHRRIHVLGYGQPPLPPAVARVVAVLAAVARGSARSAQSASDAGEATAGQPSG</sequence>
<evidence type="ECO:0000313" key="7">
    <source>
        <dbReference type="Proteomes" id="UP000281738"/>
    </source>
</evidence>
<evidence type="ECO:0000256" key="1">
    <source>
        <dbReference type="ARBA" id="ARBA00009437"/>
    </source>
</evidence>
<name>A0A3N2CU01_9ACTN</name>
<dbReference type="PANTHER" id="PTHR30346:SF29">
    <property type="entry name" value="LYSR SUBSTRATE-BINDING"/>
    <property type="match status" value="1"/>
</dbReference>
<dbReference type="PROSITE" id="PS50931">
    <property type="entry name" value="HTH_LYSR"/>
    <property type="match status" value="1"/>
</dbReference>
<evidence type="ECO:0000259" key="5">
    <source>
        <dbReference type="PROSITE" id="PS50931"/>
    </source>
</evidence>
<keyword evidence="3 6" id="KW-0238">DNA-binding</keyword>
<dbReference type="InterPro" id="IPR005119">
    <property type="entry name" value="LysR_subst-bd"/>
</dbReference>
<dbReference type="Pfam" id="PF00126">
    <property type="entry name" value="HTH_1"/>
    <property type="match status" value="1"/>
</dbReference>
<dbReference type="CDD" id="cd08423">
    <property type="entry name" value="PBP2_LTTR_like_6"/>
    <property type="match status" value="1"/>
</dbReference>
<dbReference type="Gene3D" id="1.10.10.10">
    <property type="entry name" value="Winged helix-like DNA-binding domain superfamily/Winged helix DNA-binding domain"/>
    <property type="match status" value="1"/>
</dbReference>
<evidence type="ECO:0000256" key="4">
    <source>
        <dbReference type="ARBA" id="ARBA00023163"/>
    </source>
</evidence>
<comment type="similarity">
    <text evidence="1">Belongs to the LysR transcriptional regulatory family.</text>
</comment>
<dbReference type="Pfam" id="PF03466">
    <property type="entry name" value="LysR_substrate"/>
    <property type="match status" value="1"/>
</dbReference>
<organism evidence="6 7">
    <name type="scientific">Nocardioides aurantiacus</name>
    <dbReference type="NCBI Taxonomy" id="86796"/>
    <lineage>
        <taxon>Bacteria</taxon>
        <taxon>Bacillati</taxon>
        <taxon>Actinomycetota</taxon>
        <taxon>Actinomycetes</taxon>
        <taxon>Propionibacteriales</taxon>
        <taxon>Nocardioidaceae</taxon>
        <taxon>Nocardioides</taxon>
    </lineage>
</organism>
<dbReference type="OrthoDB" id="3673085at2"/>
<dbReference type="AlphaFoldDB" id="A0A3N2CU01"/>
<dbReference type="EMBL" id="RKHO01000001">
    <property type="protein sequence ID" value="ROR90684.1"/>
    <property type="molecule type" value="Genomic_DNA"/>
</dbReference>
<evidence type="ECO:0000256" key="3">
    <source>
        <dbReference type="ARBA" id="ARBA00023125"/>
    </source>
</evidence>
<dbReference type="SUPFAM" id="SSF46785">
    <property type="entry name" value="Winged helix' DNA-binding domain"/>
    <property type="match status" value="1"/>
</dbReference>
<dbReference type="GO" id="GO:0003677">
    <property type="term" value="F:DNA binding"/>
    <property type="evidence" value="ECO:0007669"/>
    <property type="project" value="UniProtKB-KW"/>
</dbReference>
<protein>
    <submittedName>
        <fullName evidence="6">DNA-binding transcriptional LysR family regulator</fullName>
    </submittedName>
</protein>
<dbReference type="InterPro" id="IPR036388">
    <property type="entry name" value="WH-like_DNA-bd_sf"/>
</dbReference>
<keyword evidence="7" id="KW-1185">Reference proteome</keyword>
<accession>A0A3N2CU01</accession>
<dbReference type="FunFam" id="1.10.10.10:FF:000001">
    <property type="entry name" value="LysR family transcriptional regulator"/>
    <property type="match status" value="1"/>
</dbReference>
<dbReference type="Proteomes" id="UP000281738">
    <property type="component" value="Unassembled WGS sequence"/>
</dbReference>
<dbReference type="RefSeq" id="WP_123389812.1">
    <property type="nucleotide sequence ID" value="NZ_RKHO01000001.1"/>
</dbReference>
<comment type="caution">
    <text evidence="6">The sequence shown here is derived from an EMBL/GenBank/DDBJ whole genome shotgun (WGS) entry which is preliminary data.</text>
</comment>
<dbReference type="SUPFAM" id="SSF53850">
    <property type="entry name" value="Periplasmic binding protein-like II"/>
    <property type="match status" value="1"/>
</dbReference>
<dbReference type="PANTHER" id="PTHR30346">
    <property type="entry name" value="TRANSCRIPTIONAL DUAL REGULATOR HCAR-RELATED"/>
    <property type="match status" value="1"/>
</dbReference>
<dbReference type="GO" id="GO:0032993">
    <property type="term" value="C:protein-DNA complex"/>
    <property type="evidence" value="ECO:0007669"/>
    <property type="project" value="TreeGrafter"/>
</dbReference>
<evidence type="ECO:0000313" key="6">
    <source>
        <dbReference type="EMBL" id="ROR90684.1"/>
    </source>
</evidence>
<gene>
    <name evidence="6" type="ORF">EDD33_1531</name>
</gene>
<dbReference type="InterPro" id="IPR036390">
    <property type="entry name" value="WH_DNA-bd_sf"/>
</dbReference>
<reference evidence="6 7" key="1">
    <citation type="submission" date="2018-11" db="EMBL/GenBank/DDBJ databases">
        <title>Sequencing the genomes of 1000 actinobacteria strains.</title>
        <authorList>
            <person name="Klenk H.-P."/>
        </authorList>
    </citation>
    <scope>NUCLEOTIDE SEQUENCE [LARGE SCALE GENOMIC DNA]</scope>
    <source>
        <strain evidence="6 7">DSM 12652</strain>
    </source>
</reference>
<keyword evidence="2" id="KW-0805">Transcription regulation</keyword>